<gene>
    <name evidence="1" type="ORF">Hypma_009437</name>
</gene>
<reference evidence="1" key="1">
    <citation type="submission" date="2018-04" db="EMBL/GenBank/DDBJ databases">
        <title>Whole genome sequencing of Hypsizygus marmoreus.</title>
        <authorList>
            <person name="Choi I.-G."/>
            <person name="Min B."/>
            <person name="Kim J.-G."/>
            <person name="Kim S."/>
            <person name="Oh Y.-L."/>
            <person name="Kong W.-S."/>
            <person name="Park H."/>
            <person name="Jeong J."/>
            <person name="Song E.-S."/>
        </authorList>
    </citation>
    <scope>NUCLEOTIDE SEQUENCE [LARGE SCALE GENOMIC DNA]</scope>
    <source>
        <strain evidence="1">51987-8</strain>
    </source>
</reference>
<protein>
    <submittedName>
        <fullName evidence="1">Uncharacterized protein</fullName>
    </submittedName>
</protein>
<dbReference type="AlphaFoldDB" id="A0A369JPV8"/>
<evidence type="ECO:0000313" key="1">
    <source>
        <dbReference type="EMBL" id="RDB23392.1"/>
    </source>
</evidence>
<organism evidence="1 2">
    <name type="scientific">Hypsizygus marmoreus</name>
    <name type="common">White beech mushroom</name>
    <name type="synonym">Agaricus marmoreus</name>
    <dbReference type="NCBI Taxonomy" id="39966"/>
    <lineage>
        <taxon>Eukaryota</taxon>
        <taxon>Fungi</taxon>
        <taxon>Dikarya</taxon>
        <taxon>Basidiomycota</taxon>
        <taxon>Agaricomycotina</taxon>
        <taxon>Agaricomycetes</taxon>
        <taxon>Agaricomycetidae</taxon>
        <taxon>Agaricales</taxon>
        <taxon>Tricholomatineae</taxon>
        <taxon>Lyophyllaceae</taxon>
        <taxon>Hypsizygus</taxon>
    </lineage>
</organism>
<name>A0A369JPV8_HYPMA</name>
<dbReference type="Proteomes" id="UP000076154">
    <property type="component" value="Unassembled WGS sequence"/>
</dbReference>
<dbReference type="EMBL" id="LUEZ02000046">
    <property type="protein sequence ID" value="RDB23392.1"/>
    <property type="molecule type" value="Genomic_DNA"/>
</dbReference>
<sequence length="163" mass="18497">MALMHAHRVSVFSYTAVPATIVCEGDRKLANIYSHEFTVETADKNTQSKYKQKGIYESKPPASARSKDFAVQNPDKWMAFEVFGFPGKEMMRFVQMLLDEHYNRYYVPPDLETEVGREREQAVYETIGIACCGSMIGIAEVPAGMACYIRDLDGEEFVQWGES</sequence>
<evidence type="ECO:0000313" key="2">
    <source>
        <dbReference type="Proteomes" id="UP000076154"/>
    </source>
</evidence>
<proteinExistence type="predicted"/>
<accession>A0A369JPV8</accession>
<dbReference type="InParanoid" id="A0A369JPV8"/>
<comment type="caution">
    <text evidence="1">The sequence shown here is derived from an EMBL/GenBank/DDBJ whole genome shotgun (WGS) entry which is preliminary data.</text>
</comment>
<keyword evidence="2" id="KW-1185">Reference proteome</keyword>